<evidence type="ECO:0000256" key="1">
    <source>
        <dbReference type="ARBA" id="ARBA00022729"/>
    </source>
</evidence>
<evidence type="ECO:0000313" key="5">
    <source>
        <dbReference type="Proteomes" id="UP001210925"/>
    </source>
</evidence>
<dbReference type="GO" id="GO:0005975">
    <property type="term" value="P:carbohydrate metabolic process"/>
    <property type="evidence" value="ECO:0007669"/>
    <property type="project" value="InterPro"/>
</dbReference>
<dbReference type="SMART" id="SM00236">
    <property type="entry name" value="fCBD"/>
    <property type="match status" value="3"/>
</dbReference>
<keyword evidence="1 2" id="KW-0732">Signal</keyword>
<dbReference type="SUPFAM" id="SSF57180">
    <property type="entry name" value="Cellulose-binding domain"/>
    <property type="match status" value="2"/>
</dbReference>
<dbReference type="InterPro" id="IPR000254">
    <property type="entry name" value="CBD"/>
</dbReference>
<feature type="domain" description="CBM1" evidence="3">
    <location>
        <begin position="378"/>
        <end position="414"/>
    </location>
</feature>
<feature type="chain" id="PRO_5042067884" description="CBM1 domain-containing protein" evidence="2">
    <location>
        <begin position="19"/>
        <end position="416"/>
    </location>
</feature>
<protein>
    <recommendedName>
        <fullName evidence="3">CBM1 domain-containing protein</fullName>
    </recommendedName>
</protein>
<dbReference type="Proteomes" id="UP001210925">
    <property type="component" value="Unassembled WGS sequence"/>
</dbReference>
<dbReference type="PROSITE" id="PS51164">
    <property type="entry name" value="CBM1_2"/>
    <property type="match status" value="2"/>
</dbReference>
<dbReference type="InterPro" id="IPR035971">
    <property type="entry name" value="CBD_sf"/>
</dbReference>
<feature type="domain" description="CBM1" evidence="3">
    <location>
        <begin position="255"/>
        <end position="291"/>
    </location>
</feature>
<dbReference type="GO" id="GO:0005576">
    <property type="term" value="C:extracellular region"/>
    <property type="evidence" value="ECO:0007669"/>
    <property type="project" value="InterPro"/>
</dbReference>
<organism evidence="4 5">
    <name type="scientific">Boothiomyces macroporosus</name>
    <dbReference type="NCBI Taxonomy" id="261099"/>
    <lineage>
        <taxon>Eukaryota</taxon>
        <taxon>Fungi</taxon>
        <taxon>Fungi incertae sedis</taxon>
        <taxon>Chytridiomycota</taxon>
        <taxon>Chytridiomycota incertae sedis</taxon>
        <taxon>Chytridiomycetes</taxon>
        <taxon>Rhizophydiales</taxon>
        <taxon>Terramycetaceae</taxon>
        <taxon>Boothiomyces</taxon>
    </lineage>
</organism>
<proteinExistence type="predicted"/>
<comment type="caution">
    <text evidence="4">The sequence shown here is derived from an EMBL/GenBank/DDBJ whole genome shotgun (WGS) entry which is preliminary data.</text>
</comment>
<gene>
    <name evidence="4" type="ORF">HK103_005490</name>
</gene>
<dbReference type="AlphaFoldDB" id="A0AAD5Y7T8"/>
<dbReference type="EMBL" id="JADGKB010000050">
    <property type="protein sequence ID" value="KAJ3256492.1"/>
    <property type="molecule type" value="Genomic_DNA"/>
</dbReference>
<dbReference type="GO" id="GO:0030248">
    <property type="term" value="F:cellulose binding"/>
    <property type="evidence" value="ECO:0007669"/>
    <property type="project" value="InterPro"/>
</dbReference>
<accession>A0AAD5Y7T8</accession>
<feature type="signal peptide" evidence="2">
    <location>
        <begin position="1"/>
        <end position="18"/>
    </location>
</feature>
<name>A0AAD5Y7T8_9FUNG</name>
<reference evidence="4" key="1">
    <citation type="submission" date="2020-05" db="EMBL/GenBank/DDBJ databases">
        <title>Phylogenomic resolution of chytrid fungi.</title>
        <authorList>
            <person name="Stajich J.E."/>
            <person name="Amses K."/>
            <person name="Simmons R."/>
            <person name="Seto K."/>
            <person name="Myers J."/>
            <person name="Bonds A."/>
            <person name="Quandt C.A."/>
            <person name="Barry K."/>
            <person name="Liu P."/>
            <person name="Grigoriev I."/>
            <person name="Longcore J.E."/>
            <person name="James T.Y."/>
        </authorList>
    </citation>
    <scope>NUCLEOTIDE SEQUENCE</scope>
    <source>
        <strain evidence="4">PLAUS21</strain>
    </source>
</reference>
<sequence length="416" mass="43982">MNALILASMALAATETFAVEAFWYTDPATAPYVYYESTLTVPDLPAPDWQTTFIWPGLQPLPSSPHFLPINEGVLQTVLTYGTSCSFQSSDAGLVDTNKWWISAQYVNTYGPAFICTGGNAMNVNPGDKLTMVISLPTGSTVWQQTVTNLSNGKSVSFTYDLKGQEQAWAIFILELANGWHQYPPQFQVENIVLKTAPGTVNPCTFSSSAYSGYPGASINCNQPVRNGNVCTIDKCWFDTTSTGSTPGSVVGSACSSTAYGQCGGAGFAGSTCCPTGYTCQAYSQYWSSCQPSQAVIPPVTSLAQTTPVQTSATPTTTPSPSNCATAYAQCGSNGFPSCCVSGYTCTSMGTWSGCQPTTQNNQPPPVQTTQSQTSQSGTVAPWGQCGGIGYTGSTVCQTGYKCVYSSSWWSSCQPI</sequence>
<evidence type="ECO:0000259" key="3">
    <source>
        <dbReference type="PROSITE" id="PS51164"/>
    </source>
</evidence>
<evidence type="ECO:0000313" key="4">
    <source>
        <dbReference type="EMBL" id="KAJ3256492.1"/>
    </source>
</evidence>
<keyword evidence="5" id="KW-1185">Reference proteome</keyword>
<dbReference type="Pfam" id="PF00734">
    <property type="entry name" value="CBM_1"/>
    <property type="match status" value="2"/>
</dbReference>
<evidence type="ECO:0000256" key="2">
    <source>
        <dbReference type="SAM" id="SignalP"/>
    </source>
</evidence>